<dbReference type="Pfam" id="PF06146">
    <property type="entry name" value="PsiE"/>
    <property type="match status" value="1"/>
</dbReference>
<feature type="transmembrane region" description="Helical" evidence="6">
    <location>
        <begin position="26"/>
        <end position="46"/>
    </location>
</feature>
<name>A0A975U1R6_9PROT</name>
<evidence type="ECO:0000256" key="3">
    <source>
        <dbReference type="ARBA" id="ARBA00022692"/>
    </source>
</evidence>
<keyword evidence="5 6" id="KW-0472">Membrane</keyword>
<feature type="transmembrane region" description="Helical" evidence="6">
    <location>
        <begin position="96"/>
        <end position="117"/>
    </location>
</feature>
<evidence type="ECO:0000256" key="2">
    <source>
        <dbReference type="ARBA" id="ARBA00022475"/>
    </source>
</evidence>
<evidence type="ECO:0000256" key="4">
    <source>
        <dbReference type="ARBA" id="ARBA00022989"/>
    </source>
</evidence>
<dbReference type="EMBL" id="CP076448">
    <property type="protein sequence ID" value="QXM24064.1"/>
    <property type="molecule type" value="Genomic_DNA"/>
</dbReference>
<sequence length="162" mass="18101">MKDPKPTLRGLALWRTLTLYERFEQVVVFVLTFLIAVIVVAALWSLFKLVLTTLVLVDLLDPTEPAVFQAVFGAIFTVVIALEFKRSLLVVVDRRFGIVQVRVVVMIAMLAVVRKFIVLDLGATDPAKVFALGAAMLALGIVYWLVRDQDRREAEVADERAS</sequence>
<feature type="transmembrane region" description="Helical" evidence="6">
    <location>
        <begin position="66"/>
        <end position="84"/>
    </location>
</feature>
<dbReference type="GO" id="GO:0005886">
    <property type="term" value="C:plasma membrane"/>
    <property type="evidence" value="ECO:0007669"/>
    <property type="project" value="UniProtKB-SubCell"/>
</dbReference>
<keyword evidence="3 6" id="KW-0812">Transmembrane</keyword>
<keyword evidence="4 6" id="KW-1133">Transmembrane helix</keyword>
<keyword evidence="2" id="KW-1003">Cell membrane</keyword>
<reference evidence="7" key="1">
    <citation type="submission" date="2021-06" db="EMBL/GenBank/DDBJ databases">
        <title>Elioraea tepida, sp. nov., a moderately thermophilic aerobic anoxygenic phototrophic bacterium isolated from an alkaline siliceous hot spring mat community in Yellowstone National Park, WY, USA.</title>
        <authorList>
            <person name="Saini M.K."/>
            <person name="Yoshida S."/>
            <person name="Sebastian A."/>
            <person name="Hirose S."/>
            <person name="Hara E."/>
            <person name="Tamaki H."/>
            <person name="Soulier N.T."/>
            <person name="Albert I."/>
            <person name="Hanada S."/>
            <person name="Bryant D.A."/>
            <person name="Tank M."/>
        </authorList>
    </citation>
    <scope>NUCLEOTIDE SEQUENCE</scope>
    <source>
        <strain evidence="7">MS-P2</strain>
    </source>
</reference>
<gene>
    <name evidence="7" type="ORF">KO353_12365</name>
</gene>
<accession>A0A975U1R6</accession>
<evidence type="ECO:0000256" key="5">
    <source>
        <dbReference type="ARBA" id="ARBA00023136"/>
    </source>
</evidence>
<evidence type="ECO:0000313" key="7">
    <source>
        <dbReference type="EMBL" id="QXM24064.1"/>
    </source>
</evidence>
<comment type="subcellular location">
    <subcellularLocation>
        <location evidence="1">Cell membrane</location>
        <topology evidence="1">Multi-pass membrane protein</topology>
    </subcellularLocation>
</comment>
<dbReference type="Proteomes" id="UP000694001">
    <property type="component" value="Chromosome"/>
</dbReference>
<evidence type="ECO:0000256" key="1">
    <source>
        <dbReference type="ARBA" id="ARBA00004651"/>
    </source>
</evidence>
<protein>
    <submittedName>
        <fullName evidence="7">Phosphate-starvation-inducible PsiE family protein</fullName>
    </submittedName>
</protein>
<evidence type="ECO:0000256" key="6">
    <source>
        <dbReference type="SAM" id="Phobius"/>
    </source>
</evidence>
<keyword evidence="8" id="KW-1185">Reference proteome</keyword>
<proteinExistence type="predicted"/>
<organism evidence="7 8">
    <name type="scientific">Elioraea tepida</name>
    <dbReference type="NCBI Taxonomy" id="2843330"/>
    <lineage>
        <taxon>Bacteria</taxon>
        <taxon>Pseudomonadati</taxon>
        <taxon>Pseudomonadota</taxon>
        <taxon>Alphaproteobacteria</taxon>
        <taxon>Acetobacterales</taxon>
        <taxon>Elioraeaceae</taxon>
        <taxon>Elioraea</taxon>
    </lineage>
</organism>
<evidence type="ECO:0000313" key="8">
    <source>
        <dbReference type="Proteomes" id="UP000694001"/>
    </source>
</evidence>
<dbReference type="RefSeq" id="WP_218285024.1">
    <property type="nucleotide sequence ID" value="NZ_CP076448.1"/>
</dbReference>
<feature type="transmembrane region" description="Helical" evidence="6">
    <location>
        <begin position="129"/>
        <end position="146"/>
    </location>
</feature>
<dbReference type="KEGG" id="elio:KO353_12365"/>
<dbReference type="AlphaFoldDB" id="A0A975U1R6"/>
<dbReference type="InterPro" id="IPR020948">
    <property type="entry name" value="P_starv_induced_PsiE-like"/>
</dbReference>